<name>A0AAQ4E748_AMBAM</name>
<gene>
    <name evidence="2" type="ORF">V5799_013031</name>
</gene>
<sequence length="133" mass="14157">MGSAGLPELLCAEWLWQVESCNGLREEVVQPQQPALNAGGLGSCPPFLNGFPGGATGAMLGGAAQLFSNRVAAEAPHQEATPWSPHKLMGSAPGDSLHHHAGHHPHHPQQQPPHHAHVATAKLPWQSWTHHQT</sequence>
<dbReference type="EMBL" id="JARKHS020021044">
    <property type="protein sequence ID" value="KAK8770504.1"/>
    <property type="molecule type" value="Genomic_DNA"/>
</dbReference>
<comment type="caution">
    <text evidence="2">The sequence shown here is derived from an EMBL/GenBank/DDBJ whole genome shotgun (WGS) entry which is preliminary data.</text>
</comment>
<feature type="region of interest" description="Disordered" evidence="1">
    <location>
        <begin position="73"/>
        <end position="117"/>
    </location>
</feature>
<dbReference type="AlphaFoldDB" id="A0AAQ4E748"/>
<organism evidence="2 3">
    <name type="scientific">Amblyomma americanum</name>
    <name type="common">Lone star tick</name>
    <dbReference type="NCBI Taxonomy" id="6943"/>
    <lineage>
        <taxon>Eukaryota</taxon>
        <taxon>Metazoa</taxon>
        <taxon>Ecdysozoa</taxon>
        <taxon>Arthropoda</taxon>
        <taxon>Chelicerata</taxon>
        <taxon>Arachnida</taxon>
        <taxon>Acari</taxon>
        <taxon>Parasitiformes</taxon>
        <taxon>Ixodida</taxon>
        <taxon>Ixodoidea</taxon>
        <taxon>Ixodidae</taxon>
        <taxon>Amblyomminae</taxon>
        <taxon>Amblyomma</taxon>
    </lineage>
</organism>
<protein>
    <submittedName>
        <fullName evidence="2">Uncharacterized protein</fullName>
    </submittedName>
</protein>
<reference evidence="2 3" key="1">
    <citation type="journal article" date="2023" name="Arcadia Sci">
        <title>De novo assembly of a long-read Amblyomma americanum tick genome.</title>
        <authorList>
            <person name="Chou S."/>
            <person name="Poskanzer K.E."/>
            <person name="Rollins M."/>
            <person name="Thuy-Boun P.S."/>
        </authorList>
    </citation>
    <scope>NUCLEOTIDE SEQUENCE [LARGE SCALE GENOMIC DNA]</scope>
    <source>
        <strain evidence="2">F_SG_1</strain>
        <tissue evidence="2">Salivary glands</tissue>
    </source>
</reference>
<accession>A0AAQ4E748</accession>
<evidence type="ECO:0000313" key="2">
    <source>
        <dbReference type="EMBL" id="KAK8770504.1"/>
    </source>
</evidence>
<evidence type="ECO:0000256" key="1">
    <source>
        <dbReference type="SAM" id="MobiDB-lite"/>
    </source>
</evidence>
<dbReference type="Proteomes" id="UP001321473">
    <property type="component" value="Unassembled WGS sequence"/>
</dbReference>
<evidence type="ECO:0000313" key="3">
    <source>
        <dbReference type="Proteomes" id="UP001321473"/>
    </source>
</evidence>
<proteinExistence type="predicted"/>
<keyword evidence="3" id="KW-1185">Reference proteome</keyword>